<evidence type="ECO:0000313" key="3">
    <source>
        <dbReference type="Proteomes" id="UP000199597"/>
    </source>
</evidence>
<dbReference type="GO" id="GO:0008999">
    <property type="term" value="F:protein-N-terminal-alanine acetyltransferase activity"/>
    <property type="evidence" value="ECO:0007669"/>
    <property type="project" value="TreeGrafter"/>
</dbReference>
<dbReference type="PROSITE" id="PS51186">
    <property type="entry name" value="GNAT"/>
    <property type="match status" value="1"/>
</dbReference>
<feature type="domain" description="N-acetyltransferase" evidence="1">
    <location>
        <begin position="41"/>
        <end position="182"/>
    </location>
</feature>
<reference evidence="3" key="1">
    <citation type="submission" date="2016-10" db="EMBL/GenBank/DDBJ databases">
        <authorList>
            <person name="Varghese N."/>
            <person name="Submissions S."/>
        </authorList>
    </citation>
    <scope>NUCLEOTIDE SEQUENCE [LARGE SCALE GENOMIC DNA]</scope>
    <source>
        <strain evidence="3">DSM 23676</strain>
    </source>
</reference>
<dbReference type="AlphaFoldDB" id="A0A1H1RIH3"/>
<dbReference type="FunFam" id="3.40.630.30:FF:000047">
    <property type="entry name" value="Acetyltransferase, GNAT family"/>
    <property type="match status" value="1"/>
</dbReference>
<dbReference type="Gene3D" id="3.40.630.30">
    <property type="match status" value="1"/>
</dbReference>
<accession>A0A1H1RIH3</accession>
<dbReference type="InterPro" id="IPR016181">
    <property type="entry name" value="Acyl_CoA_acyltransferase"/>
</dbReference>
<dbReference type="STRING" id="1136497.SAMN04489752_1527"/>
<dbReference type="PANTHER" id="PTHR43441:SF2">
    <property type="entry name" value="FAMILY ACETYLTRANSFERASE, PUTATIVE (AFU_ORTHOLOGUE AFUA_7G00850)-RELATED"/>
    <property type="match status" value="1"/>
</dbReference>
<dbReference type="RefSeq" id="WP_092011994.1">
    <property type="nucleotide sequence ID" value="NZ_LT629766.1"/>
</dbReference>
<sequence>MHDYLTNFTGARPPRREPIHGQYVDLEPLDSPMHGDDLFSAVSDPVGVEERFRYLPQSPQTERGDFDSWIAEAADSPDPLFFAVVDRSTGRAEGRQALMRIDAANGVMEIGHILWGPALRRTRAATEALFLCADLAFASGFRRFEWKCDDANAPSKAAAKRFGFTFEGVFRQHLVYKGRNRDTAWFSIIDSEWPVLRSAYEAWLDEANFDDSGAQRQSLRELISESRLS</sequence>
<protein>
    <submittedName>
        <fullName evidence="2">Protein N-acetyltransferase, RimJ/RimL family</fullName>
    </submittedName>
</protein>
<dbReference type="EMBL" id="LT629766">
    <property type="protein sequence ID" value="SDS35336.1"/>
    <property type="molecule type" value="Genomic_DNA"/>
</dbReference>
<dbReference type="InterPro" id="IPR000182">
    <property type="entry name" value="GNAT_dom"/>
</dbReference>
<dbReference type="GO" id="GO:1990189">
    <property type="term" value="F:protein N-terminal-serine acetyltransferase activity"/>
    <property type="evidence" value="ECO:0007669"/>
    <property type="project" value="TreeGrafter"/>
</dbReference>
<evidence type="ECO:0000313" key="2">
    <source>
        <dbReference type="EMBL" id="SDS35336.1"/>
    </source>
</evidence>
<evidence type="ECO:0000259" key="1">
    <source>
        <dbReference type="PROSITE" id="PS51186"/>
    </source>
</evidence>
<dbReference type="SUPFAM" id="SSF55729">
    <property type="entry name" value="Acyl-CoA N-acyltransferases (Nat)"/>
    <property type="match status" value="1"/>
</dbReference>
<dbReference type="PANTHER" id="PTHR43441">
    <property type="entry name" value="RIBOSOMAL-PROTEIN-SERINE ACETYLTRANSFERASE"/>
    <property type="match status" value="1"/>
</dbReference>
<dbReference type="OrthoDB" id="9795199at2"/>
<gene>
    <name evidence="2" type="ORF">SAMN04489752_1527</name>
</gene>
<keyword evidence="2" id="KW-0808">Transferase</keyword>
<proteinExistence type="predicted"/>
<dbReference type="InterPro" id="IPR051908">
    <property type="entry name" value="Ribosomal_N-acetyltransferase"/>
</dbReference>
<dbReference type="Proteomes" id="UP000199597">
    <property type="component" value="Chromosome I"/>
</dbReference>
<organism evidence="2 3">
    <name type="scientific">Brevibacterium siliguriense</name>
    <dbReference type="NCBI Taxonomy" id="1136497"/>
    <lineage>
        <taxon>Bacteria</taxon>
        <taxon>Bacillati</taxon>
        <taxon>Actinomycetota</taxon>
        <taxon>Actinomycetes</taxon>
        <taxon>Micrococcales</taxon>
        <taxon>Brevibacteriaceae</taxon>
        <taxon>Brevibacterium</taxon>
    </lineage>
</organism>
<name>A0A1H1RIH3_9MICO</name>
<dbReference type="Pfam" id="PF13302">
    <property type="entry name" value="Acetyltransf_3"/>
    <property type="match status" value="1"/>
</dbReference>
<keyword evidence="3" id="KW-1185">Reference proteome</keyword>